<reference evidence="4" key="1">
    <citation type="journal article" date="2022" name="Int. J. Mol. Sci.">
        <title>Draft Genome of Tanacetum Coccineum: Genomic Comparison of Closely Related Tanacetum-Family Plants.</title>
        <authorList>
            <person name="Yamashiro T."/>
            <person name="Shiraishi A."/>
            <person name="Nakayama K."/>
            <person name="Satake H."/>
        </authorList>
    </citation>
    <scope>NUCLEOTIDE SEQUENCE</scope>
</reference>
<reference evidence="4" key="2">
    <citation type="submission" date="2022-01" db="EMBL/GenBank/DDBJ databases">
        <authorList>
            <person name="Yamashiro T."/>
            <person name="Shiraishi A."/>
            <person name="Satake H."/>
            <person name="Nakayama K."/>
        </authorList>
    </citation>
    <scope>NUCLEOTIDE SEQUENCE</scope>
</reference>
<feature type="region of interest" description="Disordered" evidence="1">
    <location>
        <begin position="725"/>
        <end position="745"/>
    </location>
</feature>
<protein>
    <submittedName>
        <fullName evidence="4">Retrovirus-related pol polyprotein from transposon TNT 1-94</fullName>
    </submittedName>
</protein>
<dbReference type="Pfam" id="PF07727">
    <property type="entry name" value="RVT_2"/>
    <property type="match status" value="1"/>
</dbReference>
<feature type="compositionally biased region" description="Low complexity" evidence="1">
    <location>
        <begin position="925"/>
        <end position="943"/>
    </location>
</feature>
<sequence>MIPELGDAARAVHVPETFHEQTDDELTEAEIKQMEADDQAIQTILPGLPEDIYAAVDSCETAQEIWFTSTDGESIESYYHCFSKLMNDFKRNKHFPEKIASNLKFLNNLQPEWSRHNQKEVDDLRAERLAKTQDPLALMANSNNPFNYPVFHPDLPSSIPNPGVQNVGNQNGLIVVPGIANQNRNGNVVAAQAEGNAIGNNGNQIRCYNYRGLGHLARNCIVRQRRRDATYLQTQLLIAQKEEAGIQLQAEEFDLMAAAADLDKIEEVNANCILMANLQQASTSGTQSDNAPVYDSDGSAEVQLHDNCYNDEIFNMFTQEEQYTELLEPIPEPHQVPHNDSNVISEVSSVEQEADESLAKHKALVYEIERLLKAVVSQDIMSIVQCNSVVDTSNLQTELDRTKEKLETSIIKKEKEYGITQIFDKVCEQTDTSKGTSGNTKLAKQTIMGNQPSRSGTKLYSVTPFLNSKVIPKVGETNALSKPVTSNSAPSTRESNVVNNDRVIALGMFRINPFTTYREKKYVPNKPVKASVRTKPITVSQSSVIHKQNVNSNSNGLSSTGVDNIAKTRGHSLGAIQRMIGSSKFVYGALTRVLFLAYTGNLKLSHSILSGSLWETVRFGNHHVCCNSWLWSRQWGNIIDCKVVVSMVEGLGHNLFSVEQFCDSDLEVAFRRNTCLVRNLEGVDMLKGNRTTNLYTINLHEMTSSSLIFLIACATSTKSWTIPLSPRMSKGKSKKGTHPPKRSKFKADDYTSHMDLCSPMKSKVSMESGKMFPGESGLITPLILVLLQARVIIVRTDNSTEFKNQGLEAIATRATLKPLHPFTDNGHEDIGKLGAKGDIGFFIGYSVGFYAYRVYNRRTKKIMETMNVTFDELSAMTFEQRKSKPRLQAKTSRTITMYDDLTLSGQPSAAPRTTSTAQAPQVLQTPTTSTTIDTAPTPTISSSQAANIPNTSQDVDELEPQQKYVHQRDNQAQLQSEIVADNVQNATFDANTFVNSFAPASTSAAESPNVKEVMTDPSSINSMQEELLQFKRLDVRVLVTASDNIKPLTLKWLFKNKHDEENTVIRNKTRLVVRGYRQEEGIDFKECFVPDDIK</sequence>
<feature type="compositionally biased region" description="Polar residues" evidence="1">
    <location>
        <begin position="944"/>
        <end position="953"/>
    </location>
</feature>
<evidence type="ECO:0000313" key="5">
    <source>
        <dbReference type="Proteomes" id="UP001151760"/>
    </source>
</evidence>
<dbReference type="InterPro" id="IPR057670">
    <property type="entry name" value="SH3_retrovirus"/>
</dbReference>
<evidence type="ECO:0000256" key="1">
    <source>
        <dbReference type="SAM" id="MobiDB-lite"/>
    </source>
</evidence>
<feature type="compositionally biased region" description="Basic residues" evidence="1">
    <location>
        <begin position="729"/>
        <end position="744"/>
    </location>
</feature>
<evidence type="ECO:0000259" key="2">
    <source>
        <dbReference type="Pfam" id="PF07727"/>
    </source>
</evidence>
<evidence type="ECO:0000313" key="4">
    <source>
        <dbReference type="EMBL" id="GJS81224.1"/>
    </source>
</evidence>
<feature type="domain" description="Reverse transcriptase Ty1/copia-type" evidence="2">
    <location>
        <begin position="1038"/>
        <end position="1090"/>
    </location>
</feature>
<dbReference type="EMBL" id="BQNB010010732">
    <property type="protein sequence ID" value="GJS81224.1"/>
    <property type="molecule type" value="Genomic_DNA"/>
</dbReference>
<feature type="domain" description="Retroviral polymerase SH3-like" evidence="3">
    <location>
        <begin position="831"/>
        <end position="880"/>
    </location>
</feature>
<evidence type="ECO:0000259" key="3">
    <source>
        <dbReference type="Pfam" id="PF25597"/>
    </source>
</evidence>
<dbReference type="InterPro" id="IPR013103">
    <property type="entry name" value="RVT_2"/>
</dbReference>
<organism evidence="4 5">
    <name type="scientific">Tanacetum coccineum</name>
    <dbReference type="NCBI Taxonomy" id="301880"/>
    <lineage>
        <taxon>Eukaryota</taxon>
        <taxon>Viridiplantae</taxon>
        <taxon>Streptophyta</taxon>
        <taxon>Embryophyta</taxon>
        <taxon>Tracheophyta</taxon>
        <taxon>Spermatophyta</taxon>
        <taxon>Magnoliopsida</taxon>
        <taxon>eudicotyledons</taxon>
        <taxon>Gunneridae</taxon>
        <taxon>Pentapetalae</taxon>
        <taxon>asterids</taxon>
        <taxon>campanulids</taxon>
        <taxon>Asterales</taxon>
        <taxon>Asteraceae</taxon>
        <taxon>Asteroideae</taxon>
        <taxon>Anthemideae</taxon>
        <taxon>Anthemidinae</taxon>
        <taxon>Tanacetum</taxon>
    </lineage>
</organism>
<keyword evidence="5" id="KW-1185">Reference proteome</keyword>
<accession>A0ABQ4YTQ8</accession>
<gene>
    <name evidence="4" type="ORF">Tco_0747765</name>
</gene>
<feature type="compositionally biased region" description="Polar residues" evidence="1">
    <location>
        <begin position="903"/>
        <end position="924"/>
    </location>
</feature>
<comment type="caution">
    <text evidence="4">The sequence shown here is derived from an EMBL/GenBank/DDBJ whole genome shotgun (WGS) entry which is preliminary data.</text>
</comment>
<dbReference type="Pfam" id="PF25597">
    <property type="entry name" value="SH3_retrovirus"/>
    <property type="match status" value="1"/>
</dbReference>
<name>A0ABQ4YTQ8_9ASTR</name>
<proteinExistence type="predicted"/>
<feature type="region of interest" description="Disordered" evidence="1">
    <location>
        <begin position="903"/>
        <end position="957"/>
    </location>
</feature>
<dbReference type="Proteomes" id="UP001151760">
    <property type="component" value="Unassembled WGS sequence"/>
</dbReference>